<feature type="transmembrane region" description="Helical" evidence="7">
    <location>
        <begin position="119"/>
        <end position="141"/>
    </location>
</feature>
<feature type="domain" description="Major facilitator superfamily (MFS) profile" evidence="8">
    <location>
        <begin position="33"/>
        <end position="512"/>
    </location>
</feature>
<dbReference type="NCBIfam" id="TIGR00879">
    <property type="entry name" value="SP"/>
    <property type="match status" value="1"/>
</dbReference>
<feature type="transmembrane region" description="Helical" evidence="7">
    <location>
        <begin position="148"/>
        <end position="166"/>
    </location>
</feature>
<feature type="transmembrane region" description="Helical" evidence="7">
    <location>
        <begin position="238"/>
        <end position="259"/>
    </location>
</feature>
<comment type="caution">
    <text evidence="10">The sequence shown here is derived from an EMBL/GenBank/DDBJ whole genome shotgun (WGS) entry which is preliminary data.</text>
</comment>
<accession>A0A815MYN7</accession>
<comment type="similarity">
    <text evidence="6">Belongs to the major facilitator superfamily. Sugar transporter (TC 2.A.1.1) family.</text>
</comment>
<dbReference type="Proteomes" id="UP000682733">
    <property type="component" value="Unassembled WGS sequence"/>
</dbReference>
<feature type="transmembrane region" description="Helical" evidence="7">
    <location>
        <begin position="484"/>
        <end position="506"/>
    </location>
</feature>
<feature type="transmembrane region" description="Helical" evidence="7">
    <location>
        <begin position="172"/>
        <end position="192"/>
    </location>
</feature>
<dbReference type="InterPro" id="IPR036259">
    <property type="entry name" value="MFS_trans_sf"/>
</dbReference>
<gene>
    <name evidence="10" type="ORF">GPM918_LOCUS33757</name>
    <name evidence="9" type="ORF">OVA965_LOCUS15863</name>
    <name evidence="12" type="ORF">SRO942_LOCUS34445</name>
    <name evidence="11" type="ORF">TMI583_LOCUS15872</name>
</gene>
<feature type="transmembrane region" description="Helical" evidence="7">
    <location>
        <begin position="458"/>
        <end position="478"/>
    </location>
</feature>
<feature type="transmembrane region" description="Helical" evidence="7">
    <location>
        <begin position="359"/>
        <end position="382"/>
    </location>
</feature>
<feature type="transmembrane region" description="Helical" evidence="7">
    <location>
        <begin position="389"/>
        <end position="409"/>
    </location>
</feature>
<dbReference type="InterPro" id="IPR005828">
    <property type="entry name" value="MFS_sugar_transport-like"/>
</dbReference>
<dbReference type="AlphaFoldDB" id="A0A815MYN7"/>
<keyword evidence="2 6" id="KW-0813">Transport</keyword>
<feature type="transmembrane region" description="Helical" evidence="7">
    <location>
        <begin position="212"/>
        <end position="232"/>
    </location>
</feature>
<dbReference type="EMBL" id="CAJNOQ010018223">
    <property type="protein sequence ID" value="CAF1422478.1"/>
    <property type="molecule type" value="Genomic_DNA"/>
</dbReference>
<evidence type="ECO:0000256" key="5">
    <source>
        <dbReference type="ARBA" id="ARBA00023136"/>
    </source>
</evidence>
<comment type="subcellular location">
    <subcellularLocation>
        <location evidence="1">Membrane</location>
        <topology evidence="1">Multi-pass membrane protein</topology>
    </subcellularLocation>
</comment>
<dbReference type="GO" id="GO:0016020">
    <property type="term" value="C:membrane"/>
    <property type="evidence" value="ECO:0007669"/>
    <property type="project" value="UniProtKB-SubCell"/>
</dbReference>
<name>A0A815MYN7_9BILA</name>
<keyword evidence="13" id="KW-1185">Reference proteome</keyword>
<keyword evidence="3 7" id="KW-0812">Transmembrane</keyword>
<sequence length="540" mass="59817">MTDDDSISKAFITGTEATDSTQKGCTPWLLISCIVLTMSTGFVFGWGLGAPNQYSRFTEKFLNGTDPCYDSRLLLTSISTARPDINVNLGINIDDTTTIKTSQRIKPHFNFVLELIKGIPQTVFLIGAFIGALTGPLWPNYLDRKKTVYANFVFCFASSLCVLLSYYTRHIWLFYISRLLMGYQGGMACVIVPPYIGEISSQRVRGAAGSSFQLALTLGILVAQVVGLPFIAGTCHGWGWGLGLVFILPLIATGLLLLVPNSPTQLIRKYNDEKQAEIDLKKLRNVQDVHSDLNNIRRQTREEGGTESLSILAVLTTPRYRWPMLTTVVLQFAQALSGVNAVFFYSSKMFEKAGVREELIPYANIGTGIINVLATIATLPLIEKVGRRALIIYPMAVIVIVFGILTTLVEINERKNNPVLGWLSVIFVLLFIVCFAVGLGPIPFIYSSEVCRSEARDSVQALGLVANYFGNILLSLFFPALNSILGGYVFLIFSVLVLLHLAFLFVKMPETKNKTIEDAEQFWKIPTQQYAKDKLLPVNT</sequence>
<evidence type="ECO:0000256" key="7">
    <source>
        <dbReference type="SAM" id="Phobius"/>
    </source>
</evidence>
<evidence type="ECO:0000313" key="10">
    <source>
        <dbReference type="EMBL" id="CAF1422478.1"/>
    </source>
</evidence>
<dbReference type="Proteomes" id="UP000677228">
    <property type="component" value="Unassembled WGS sequence"/>
</dbReference>
<dbReference type="InterPro" id="IPR020846">
    <property type="entry name" value="MFS_dom"/>
</dbReference>
<dbReference type="Gene3D" id="1.20.1250.20">
    <property type="entry name" value="MFS general substrate transporter like domains"/>
    <property type="match status" value="1"/>
</dbReference>
<dbReference type="PROSITE" id="PS50850">
    <property type="entry name" value="MFS"/>
    <property type="match status" value="1"/>
</dbReference>
<dbReference type="EMBL" id="CAJOBA010007247">
    <property type="protein sequence ID" value="CAF3796790.1"/>
    <property type="molecule type" value="Genomic_DNA"/>
</dbReference>
<dbReference type="PANTHER" id="PTHR23503:SF8">
    <property type="entry name" value="FACILITATED GLUCOSE TRANSPORTER PROTEIN 1"/>
    <property type="match status" value="1"/>
</dbReference>
<reference evidence="10" key="1">
    <citation type="submission" date="2021-02" db="EMBL/GenBank/DDBJ databases">
        <authorList>
            <person name="Nowell W R."/>
        </authorList>
    </citation>
    <scope>NUCLEOTIDE SEQUENCE</scope>
</reference>
<evidence type="ECO:0000256" key="3">
    <source>
        <dbReference type="ARBA" id="ARBA00022692"/>
    </source>
</evidence>
<keyword evidence="5 7" id="KW-0472">Membrane</keyword>
<evidence type="ECO:0000256" key="6">
    <source>
        <dbReference type="RuleBase" id="RU003346"/>
    </source>
</evidence>
<evidence type="ECO:0000313" key="13">
    <source>
        <dbReference type="Proteomes" id="UP000663829"/>
    </source>
</evidence>
<dbReference type="EMBL" id="CAJOBC010083652">
    <property type="protein sequence ID" value="CAF4304913.1"/>
    <property type="molecule type" value="Genomic_DNA"/>
</dbReference>
<dbReference type="InterPro" id="IPR045263">
    <property type="entry name" value="GLUT"/>
</dbReference>
<evidence type="ECO:0000313" key="12">
    <source>
        <dbReference type="EMBL" id="CAF4304913.1"/>
    </source>
</evidence>
<dbReference type="InterPro" id="IPR003663">
    <property type="entry name" value="Sugar/inositol_transpt"/>
</dbReference>
<dbReference type="Proteomes" id="UP000681722">
    <property type="component" value="Unassembled WGS sequence"/>
</dbReference>
<dbReference type="EMBL" id="CAJNOK010007236">
    <property type="protein sequence ID" value="CAF1028431.1"/>
    <property type="molecule type" value="Genomic_DNA"/>
</dbReference>
<dbReference type="PANTHER" id="PTHR23503">
    <property type="entry name" value="SOLUTE CARRIER FAMILY 2"/>
    <property type="match status" value="1"/>
</dbReference>
<evidence type="ECO:0000313" key="9">
    <source>
        <dbReference type="EMBL" id="CAF1028431.1"/>
    </source>
</evidence>
<evidence type="ECO:0000256" key="4">
    <source>
        <dbReference type="ARBA" id="ARBA00022989"/>
    </source>
</evidence>
<proteinExistence type="inferred from homology"/>
<organism evidence="10 13">
    <name type="scientific">Didymodactylos carnosus</name>
    <dbReference type="NCBI Taxonomy" id="1234261"/>
    <lineage>
        <taxon>Eukaryota</taxon>
        <taxon>Metazoa</taxon>
        <taxon>Spiralia</taxon>
        <taxon>Gnathifera</taxon>
        <taxon>Rotifera</taxon>
        <taxon>Eurotatoria</taxon>
        <taxon>Bdelloidea</taxon>
        <taxon>Philodinida</taxon>
        <taxon>Philodinidae</taxon>
        <taxon>Didymodactylos</taxon>
    </lineage>
</organism>
<dbReference type="SUPFAM" id="SSF103473">
    <property type="entry name" value="MFS general substrate transporter"/>
    <property type="match status" value="1"/>
</dbReference>
<dbReference type="PRINTS" id="PR00171">
    <property type="entry name" value="SUGRTRNSPORT"/>
</dbReference>
<evidence type="ECO:0000256" key="1">
    <source>
        <dbReference type="ARBA" id="ARBA00004141"/>
    </source>
</evidence>
<dbReference type="GO" id="GO:0015149">
    <property type="term" value="F:hexose transmembrane transporter activity"/>
    <property type="evidence" value="ECO:0007669"/>
    <property type="project" value="TreeGrafter"/>
</dbReference>
<feature type="transmembrane region" description="Helical" evidence="7">
    <location>
        <begin position="28"/>
        <end position="48"/>
    </location>
</feature>
<evidence type="ECO:0000313" key="11">
    <source>
        <dbReference type="EMBL" id="CAF3796790.1"/>
    </source>
</evidence>
<feature type="transmembrane region" description="Helical" evidence="7">
    <location>
        <begin position="328"/>
        <end position="347"/>
    </location>
</feature>
<protein>
    <recommendedName>
        <fullName evidence="8">Major facilitator superfamily (MFS) profile domain-containing protein</fullName>
    </recommendedName>
</protein>
<evidence type="ECO:0000256" key="2">
    <source>
        <dbReference type="ARBA" id="ARBA00022448"/>
    </source>
</evidence>
<dbReference type="Pfam" id="PF00083">
    <property type="entry name" value="Sugar_tr"/>
    <property type="match status" value="1"/>
</dbReference>
<evidence type="ECO:0000259" key="8">
    <source>
        <dbReference type="PROSITE" id="PS50850"/>
    </source>
</evidence>
<feature type="transmembrane region" description="Helical" evidence="7">
    <location>
        <begin position="421"/>
        <end position="446"/>
    </location>
</feature>
<dbReference type="Proteomes" id="UP000663829">
    <property type="component" value="Unassembled WGS sequence"/>
</dbReference>
<dbReference type="OrthoDB" id="4540492at2759"/>
<keyword evidence="4 7" id="KW-1133">Transmembrane helix</keyword>